<dbReference type="GO" id="GO:0004830">
    <property type="term" value="F:tryptophan-tRNA ligase activity"/>
    <property type="evidence" value="ECO:0007669"/>
    <property type="project" value="UniProtKB-UniRule"/>
</dbReference>
<dbReference type="Proteomes" id="UP000316495">
    <property type="component" value="Unassembled WGS sequence"/>
</dbReference>
<evidence type="ECO:0000313" key="10">
    <source>
        <dbReference type="EMBL" id="TSC92800.1"/>
    </source>
</evidence>
<evidence type="ECO:0000313" key="11">
    <source>
        <dbReference type="Proteomes" id="UP000316495"/>
    </source>
</evidence>
<keyword evidence="7 9" id="KW-0030">Aminoacyl-tRNA synthetase</keyword>
<dbReference type="SUPFAM" id="SSF52374">
    <property type="entry name" value="Nucleotidylyl transferase"/>
    <property type="match status" value="1"/>
</dbReference>
<dbReference type="GO" id="GO:0006436">
    <property type="term" value="P:tryptophanyl-tRNA aminoacylation"/>
    <property type="evidence" value="ECO:0007669"/>
    <property type="project" value="UniProtKB-UniRule"/>
</dbReference>
<dbReference type="GO" id="GO:0005829">
    <property type="term" value="C:cytosol"/>
    <property type="evidence" value="ECO:0007669"/>
    <property type="project" value="TreeGrafter"/>
</dbReference>
<dbReference type="Gene3D" id="3.40.50.620">
    <property type="entry name" value="HUPs"/>
    <property type="match status" value="1"/>
</dbReference>
<evidence type="ECO:0000256" key="9">
    <source>
        <dbReference type="RuleBase" id="RU363036"/>
    </source>
</evidence>
<feature type="non-terminal residue" evidence="10">
    <location>
        <position position="1"/>
    </location>
</feature>
<dbReference type="AlphaFoldDB" id="A0A554LIW1"/>
<comment type="caution">
    <text evidence="10">The sequence shown here is derived from an EMBL/GenBank/DDBJ whole genome shotgun (WGS) entry which is preliminary data.</text>
</comment>
<dbReference type="InterPro" id="IPR050203">
    <property type="entry name" value="Trp-tRNA_synthetase"/>
</dbReference>
<evidence type="ECO:0000256" key="8">
    <source>
        <dbReference type="NCBIfam" id="TIGR00233"/>
    </source>
</evidence>
<proteinExistence type="inferred from homology"/>
<evidence type="ECO:0000256" key="6">
    <source>
        <dbReference type="ARBA" id="ARBA00022917"/>
    </source>
</evidence>
<organism evidence="10 11">
    <name type="scientific">Candidatus Berkelbacteria bacterium Athens1014_28</name>
    <dbReference type="NCBI Taxonomy" id="2017145"/>
    <lineage>
        <taxon>Bacteria</taxon>
        <taxon>Candidatus Berkelbacteria</taxon>
    </lineage>
</organism>
<evidence type="ECO:0000256" key="3">
    <source>
        <dbReference type="ARBA" id="ARBA00022598"/>
    </source>
</evidence>
<evidence type="ECO:0000256" key="1">
    <source>
        <dbReference type="ARBA" id="ARBA00005594"/>
    </source>
</evidence>
<sequence>ANRDPKLKENILKTAAWFLALGVDISKSVIFVQSTRPEHSELAWILNCFTTMGELSRMTQYKEKSEVTREKSTAGLFNYPVLMAADILLYQTTDVPVGEDQKQHVELARDLAIRFNNIYGKVFTVPEPIIKTSSARIMSLDNPKKKMSKSAESELSYIGLDDSSEVIRKKIQKAVTDSGDEIVSREDKPAMTNLLNIFSGVSGRDIKSLEADFTGKSYADFKKELADAIIEFLIPKQEKFKEIISDKPALKKILVDGSEKVEKLAKQTLSEVKEKIGLGI</sequence>
<evidence type="ECO:0000256" key="5">
    <source>
        <dbReference type="ARBA" id="ARBA00022840"/>
    </source>
</evidence>
<keyword evidence="4 9" id="KW-0547">Nucleotide-binding</keyword>
<accession>A0A554LIW1</accession>
<reference evidence="10 11" key="1">
    <citation type="submission" date="2017-07" db="EMBL/GenBank/DDBJ databases">
        <title>Mechanisms for carbon and nitrogen cycling indicate functional differentiation within the Candidate Phyla Radiation.</title>
        <authorList>
            <person name="Danczak R.E."/>
            <person name="Johnston M.D."/>
            <person name="Kenah C."/>
            <person name="Slattery M."/>
            <person name="Wrighton K.C."/>
            <person name="Wilkins M.J."/>
        </authorList>
    </citation>
    <scope>NUCLEOTIDE SEQUENCE [LARGE SCALE GENOMIC DNA]</scope>
    <source>
        <strain evidence="10">Athens1014_28</strain>
    </source>
</reference>
<dbReference type="PRINTS" id="PR01039">
    <property type="entry name" value="TRNASYNTHTRP"/>
</dbReference>
<dbReference type="PANTHER" id="PTHR43766:SF1">
    <property type="entry name" value="TRYPTOPHAN--TRNA LIGASE, MITOCHONDRIAL"/>
    <property type="match status" value="1"/>
</dbReference>
<dbReference type="FunFam" id="1.10.240.10:FF:000002">
    <property type="entry name" value="Tryptophan--tRNA ligase"/>
    <property type="match status" value="1"/>
</dbReference>
<dbReference type="PANTHER" id="PTHR43766">
    <property type="entry name" value="TRYPTOPHAN--TRNA LIGASE, MITOCHONDRIAL"/>
    <property type="match status" value="1"/>
</dbReference>
<dbReference type="NCBIfam" id="TIGR00233">
    <property type="entry name" value="trpS"/>
    <property type="match status" value="1"/>
</dbReference>
<dbReference type="EC" id="6.1.1.2" evidence="2 8"/>
<dbReference type="Gene3D" id="1.10.240.10">
    <property type="entry name" value="Tyrosyl-Transfer RNA Synthetase"/>
    <property type="match status" value="1"/>
</dbReference>
<dbReference type="InterPro" id="IPR014729">
    <property type="entry name" value="Rossmann-like_a/b/a_fold"/>
</dbReference>
<name>A0A554LIW1_9BACT</name>
<keyword evidence="3 9" id="KW-0436">Ligase</keyword>
<dbReference type="InterPro" id="IPR002306">
    <property type="entry name" value="Trp-tRNA-ligase"/>
</dbReference>
<evidence type="ECO:0000256" key="7">
    <source>
        <dbReference type="ARBA" id="ARBA00023146"/>
    </source>
</evidence>
<dbReference type="InterPro" id="IPR002305">
    <property type="entry name" value="aa-tRNA-synth_Ic"/>
</dbReference>
<dbReference type="CDD" id="cd00806">
    <property type="entry name" value="TrpRS_core"/>
    <property type="match status" value="1"/>
</dbReference>
<dbReference type="Pfam" id="PF00579">
    <property type="entry name" value="tRNA-synt_1b"/>
    <property type="match status" value="1"/>
</dbReference>
<keyword evidence="6 9" id="KW-0648">Protein biosynthesis</keyword>
<protein>
    <recommendedName>
        <fullName evidence="2 8">Tryptophan--tRNA ligase</fullName>
        <ecNumber evidence="2 8">6.1.1.2</ecNumber>
    </recommendedName>
</protein>
<dbReference type="GO" id="GO:0005524">
    <property type="term" value="F:ATP binding"/>
    <property type="evidence" value="ECO:0007669"/>
    <property type="project" value="UniProtKB-KW"/>
</dbReference>
<gene>
    <name evidence="10" type="ORF">Athens101428_794</name>
</gene>
<keyword evidence="5 9" id="KW-0067">ATP-binding</keyword>
<comment type="similarity">
    <text evidence="1 9">Belongs to the class-I aminoacyl-tRNA synthetase family.</text>
</comment>
<dbReference type="EMBL" id="VMGN01000062">
    <property type="protein sequence ID" value="TSC92800.1"/>
    <property type="molecule type" value="Genomic_DNA"/>
</dbReference>
<evidence type="ECO:0000256" key="4">
    <source>
        <dbReference type="ARBA" id="ARBA00022741"/>
    </source>
</evidence>
<evidence type="ECO:0000256" key="2">
    <source>
        <dbReference type="ARBA" id="ARBA00013161"/>
    </source>
</evidence>